<dbReference type="Proteomes" id="UP000828941">
    <property type="component" value="Chromosome 6"/>
</dbReference>
<keyword evidence="2" id="KW-1185">Reference proteome</keyword>
<reference evidence="1 2" key="1">
    <citation type="journal article" date="2022" name="DNA Res.">
        <title>Chromosomal-level genome assembly of the orchid tree Bauhinia variegata (Leguminosae; Cercidoideae) supports the allotetraploid origin hypothesis of Bauhinia.</title>
        <authorList>
            <person name="Zhong Y."/>
            <person name="Chen Y."/>
            <person name="Zheng D."/>
            <person name="Pang J."/>
            <person name="Liu Y."/>
            <person name="Luo S."/>
            <person name="Meng S."/>
            <person name="Qian L."/>
            <person name="Wei D."/>
            <person name="Dai S."/>
            <person name="Zhou R."/>
        </authorList>
    </citation>
    <scope>NUCLEOTIDE SEQUENCE [LARGE SCALE GENOMIC DNA]</scope>
    <source>
        <strain evidence="1">BV-YZ2020</strain>
    </source>
</reference>
<accession>A0ACB9NHS4</accession>
<sequence length="735" mass="84355">MSEGSSPPHPISGERSSPEPNSQNHVPDSANKTPTPKEETTTAPAPAPTTTRSNRPSRACTIRAASRLYSTGQPAIERKPKAAKKEKRQDESPQQQQCSKIITPLVEPPPPAQLPRWNLRSMWELASVLNFLHVFRPLLNISVEFSAEEFETALLTPNDTLSDIHMPLLKAIPPITRMALTRDTWITVLCRKLRDWWQWVAEGDLPIVASHGAEIEAYRSLDPGVRVVILKALCDIRVEQEDIRSYIDNSLKHGVQFSTFRKERIGGDSQGISYWCEDDPIIGHRLYREIRKTEVKEVKKGKTKGSQVLPCTTYQWEAVATNFDEFQDVSEKLFSSKNRTEASLGKKLKNDMLPEIEKVHKRKERLLKKQHRQALLLDNFLGVDGLAPGRSLRDRKPVTYTFDDYDRSINEAIKITKKKQPSPEPIPRREAVAKPEALTNGKWNGSSIAPQNQNTSFHMSSPKSPDYDDGEEEEEDHRNEELDRSNRRRQRPQRYSEKEFVEVMSDNDADFDSDDDIVGEAVYDEEYLRKRKQRRKLSSSSEGDEEYQWDEENVEEEEDDDDEDSLSISEDSDEPRKLKKLPGRTRRETKLRSVGEIQSGLRRSKRATRNRINYRQYEMDSESENESMKPEKSNGTDEHSEASENGGEYMMESEDSDGHYDRHQDQEMKVENHVTHPEIQEKEENQPPENSSSPGQEEVEGMGKRRFLDLNELAPSSGFDDGPNTIMKDEDKDDY</sequence>
<proteinExistence type="predicted"/>
<dbReference type="EMBL" id="CM039431">
    <property type="protein sequence ID" value="KAI4336058.1"/>
    <property type="molecule type" value="Genomic_DNA"/>
</dbReference>
<name>A0ACB9NHS4_BAUVA</name>
<evidence type="ECO:0000313" key="2">
    <source>
        <dbReference type="Proteomes" id="UP000828941"/>
    </source>
</evidence>
<protein>
    <submittedName>
        <fullName evidence="1">Uncharacterized protein</fullName>
    </submittedName>
</protein>
<gene>
    <name evidence="1" type="ORF">L6164_014634</name>
</gene>
<organism evidence="1 2">
    <name type="scientific">Bauhinia variegata</name>
    <name type="common">Purple orchid tree</name>
    <name type="synonym">Phanera variegata</name>
    <dbReference type="NCBI Taxonomy" id="167791"/>
    <lineage>
        <taxon>Eukaryota</taxon>
        <taxon>Viridiplantae</taxon>
        <taxon>Streptophyta</taxon>
        <taxon>Embryophyta</taxon>
        <taxon>Tracheophyta</taxon>
        <taxon>Spermatophyta</taxon>
        <taxon>Magnoliopsida</taxon>
        <taxon>eudicotyledons</taxon>
        <taxon>Gunneridae</taxon>
        <taxon>Pentapetalae</taxon>
        <taxon>rosids</taxon>
        <taxon>fabids</taxon>
        <taxon>Fabales</taxon>
        <taxon>Fabaceae</taxon>
        <taxon>Cercidoideae</taxon>
        <taxon>Cercideae</taxon>
        <taxon>Bauhiniinae</taxon>
        <taxon>Bauhinia</taxon>
    </lineage>
</organism>
<comment type="caution">
    <text evidence="1">The sequence shown here is derived from an EMBL/GenBank/DDBJ whole genome shotgun (WGS) entry which is preliminary data.</text>
</comment>
<evidence type="ECO:0000313" key="1">
    <source>
        <dbReference type="EMBL" id="KAI4336058.1"/>
    </source>
</evidence>